<dbReference type="InterPro" id="IPR004792">
    <property type="entry name" value="BaiN-like"/>
</dbReference>
<comment type="cofactor">
    <cofactor evidence="1">
        <name>FAD</name>
        <dbReference type="ChEBI" id="CHEBI:57692"/>
    </cofactor>
</comment>
<dbReference type="InterPro" id="IPR023166">
    <property type="entry name" value="BaiN-like_dom_sf"/>
</dbReference>
<dbReference type="RefSeq" id="WP_025065144.1">
    <property type="nucleotide sequence ID" value="NZ_CP013195.1"/>
</dbReference>
<dbReference type="PANTHER" id="PTHR42887:SF2">
    <property type="entry name" value="OS12G0638800 PROTEIN"/>
    <property type="match status" value="1"/>
</dbReference>
<dbReference type="Proteomes" id="UP000056252">
    <property type="component" value="Chromosome"/>
</dbReference>
<keyword evidence="2" id="KW-0285">Flavoprotein</keyword>
<dbReference type="InterPro" id="IPR055178">
    <property type="entry name" value="RsdA/BaiN/AoA(So)-like_dom"/>
</dbReference>
<reference evidence="7" key="1">
    <citation type="submission" date="2015-11" db="EMBL/GenBank/DDBJ databases">
        <authorList>
            <person name="Holder M.E."/>
            <person name="Ajami N.J."/>
            <person name="Petrosino J.F."/>
        </authorList>
    </citation>
    <scope>NUCLEOTIDE SEQUENCE [LARGE SCALE GENOMIC DNA]</scope>
    <source>
        <strain evidence="7">F0113</strain>
    </source>
</reference>
<sequence length="409" mass="44870">MPEIAIIGGGAAGFFAAISAKNIQPQATVTIFEKSDRVLAKVLISGGGRCNLTNSFARVHDLKQAYPRGNQLLKRLFNIFDHHDTYRWFEQRGVPLTTQDDECIFPRSQNAASITDCLVRTAVQSSVEIRTRQALKRLNPLSDGRIETVFKGGKATAFDRVIIATGGSPRAERFRYLADLGHEIIDPVPALFTFDVSEPEFRALMGTVINPVALSIPATKHRSTGALLITHWGMSGPATLKLSSYAARFVSQQDYHFDVSINWLNERNAETVRQQLSTIAETHPKKQLGSSSPGNLSARVWHYLLQRASIEADKQWNELGQKAFHKLIETLTNDIHSVTGKGSFRDEFVTCGGVSIGSIHLQTLESKVCPNLFFAGEVLDIDAITGGFNLQAAWTTGFVAGQSAGQLSN</sequence>
<evidence type="ECO:0000256" key="3">
    <source>
        <dbReference type="ARBA" id="ARBA00022827"/>
    </source>
</evidence>
<dbReference type="Gene3D" id="1.10.8.260">
    <property type="entry name" value="HI0933 insert domain-like"/>
    <property type="match status" value="1"/>
</dbReference>
<evidence type="ECO:0000259" key="4">
    <source>
        <dbReference type="Pfam" id="PF03486"/>
    </source>
</evidence>
<keyword evidence="3" id="KW-0274">FAD</keyword>
<accession>A0A0S2KIA0</accession>
<dbReference type="OrthoDB" id="9773233at2"/>
<proteinExistence type="predicted"/>
<keyword evidence="7" id="KW-1185">Reference proteome</keyword>
<evidence type="ECO:0000313" key="6">
    <source>
        <dbReference type="EMBL" id="ALO47859.1"/>
    </source>
</evidence>
<dbReference type="PRINTS" id="PR00368">
    <property type="entry name" value="FADPNR"/>
</dbReference>
<dbReference type="SUPFAM" id="SSF160996">
    <property type="entry name" value="HI0933 insert domain-like"/>
    <property type="match status" value="1"/>
</dbReference>
<protein>
    <submittedName>
        <fullName evidence="6">Flavoprotein</fullName>
    </submittedName>
</protein>
<dbReference type="EMBL" id="CP013195">
    <property type="protein sequence ID" value="ALO47859.1"/>
    <property type="molecule type" value="Genomic_DNA"/>
</dbReference>
<gene>
    <name evidence="6" type="ORF">AS203_01030</name>
</gene>
<dbReference type="InterPro" id="IPR036188">
    <property type="entry name" value="FAD/NAD-bd_sf"/>
</dbReference>
<name>A0A0S2KIA0_9BACT</name>
<evidence type="ECO:0000313" key="7">
    <source>
        <dbReference type="Proteomes" id="UP000056252"/>
    </source>
</evidence>
<dbReference type="PANTHER" id="PTHR42887">
    <property type="entry name" value="OS12G0638800 PROTEIN"/>
    <property type="match status" value="1"/>
</dbReference>
<feature type="domain" description="RsdA/BaiN/AoA(So)-like Rossmann fold-like" evidence="4">
    <location>
        <begin position="3"/>
        <end position="402"/>
    </location>
</feature>
<dbReference type="AlphaFoldDB" id="A0A0S2KIA0"/>
<dbReference type="Pfam" id="PF22780">
    <property type="entry name" value="HI0933_like_1st"/>
    <property type="match status" value="1"/>
</dbReference>
<dbReference type="InterPro" id="IPR057661">
    <property type="entry name" value="RsdA/BaiN/AoA(So)_Rossmann"/>
</dbReference>
<dbReference type="PRINTS" id="PR00411">
    <property type="entry name" value="PNDRDTASEI"/>
</dbReference>
<dbReference type="Gene3D" id="3.50.50.60">
    <property type="entry name" value="FAD/NAD(P)-binding domain"/>
    <property type="match status" value="1"/>
</dbReference>
<feature type="domain" description="RsdA/BaiN/AoA(So)-like insert" evidence="5">
    <location>
        <begin position="188"/>
        <end position="349"/>
    </location>
</feature>
<dbReference type="SUPFAM" id="SSF51905">
    <property type="entry name" value="FAD/NAD(P)-binding domain"/>
    <property type="match status" value="1"/>
</dbReference>
<evidence type="ECO:0000256" key="2">
    <source>
        <dbReference type="ARBA" id="ARBA00022630"/>
    </source>
</evidence>
<dbReference type="eggNOG" id="COG2081">
    <property type="taxonomic scope" value="Bacteria"/>
</dbReference>
<evidence type="ECO:0000256" key="1">
    <source>
        <dbReference type="ARBA" id="ARBA00001974"/>
    </source>
</evidence>
<dbReference type="Pfam" id="PF03486">
    <property type="entry name" value="HI0933_like"/>
    <property type="match status" value="1"/>
</dbReference>
<dbReference type="NCBIfam" id="TIGR00275">
    <property type="entry name" value="aminoacetone oxidase family FAD-binding enzyme"/>
    <property type="match status" value="1"/>
</dbReference>
<dbReference type="Gene3D" id="2.40.30.10">
    <property type="entry name" value="Translation factors"/>
    <property type="match status" value="1"/>
</dbReference>
<dbReference type="KEGG" id="peo:AS203_01030"/>
<evidence type="ECO:0000259" key="5">
    <source>
        <dbReference type="Pfam" id="PF22780"/>
    </source>
</evidence>
<organism evidence="6 7">
    <name type="scientific">Hoylesella enoeca</name>
    <dbReference type="NCBI Taxonomy" id="76123"/>
    <lineage>
        <taxon>Bacteria</taxon>
        <taxon>Pseudomonadati</taxon>
        <taxon>Bacteroidota</taxon>
        <taxon>Bacteroidia</taxon>
        <taxon>Bacteroidales</taxon>
        <taxon>Prevotellaceae</taxon>
        <taxon>Hoylesella</taxon>
    </lineage>
</organism>